<organism evidence="4 5">
    <name type="scientific">Niastella caeni</name>
    <dbReference type="NCBI Taxonomy" id="2569763"/>
    <lineage>
        <taxon>Bacteria</taxon>
        <taxon>Pseudomonadati</taxon>
        <taxon>Bacteroidota</taxon>
        <taxon>Chitinophagia</taxon>
        <taxon>Chitinophagales</taxon>
        <taxon>Chitinophagaceae</taxon>
        <taxon>Niastella</taxon>
    </lineage>
</organism>
<evidence type="ECO:0000259" key="2">
    <source>
        <dbReference type="Pfam" id="PF00534"/>
    </source>
</evidence>
<dbReference type="OrthoDB" id="9801609at2"/>
<feature type="domain" description="Glycosyl transferase family 1" evidence="2">
    <location>
        <begin position="215"/>
        <end position="380"/>
    </location>
</feature>
<dbReference type="GO" id="GO:0016757">
    <property type="term" value="F:glycosyltransferase activity"/>
    <property type="evidence" value="ECO:0007669"/>
    <property type="project" value="InterPro"/>
</dbReference>
<evidence type="ECO:0000313" key="5">
    <source>
        <dbReference type="Proteomes" id="UP000306918"/>
    </source>
</evidence>
<proteinExistence type="predicted"/>
<evidence type="ECO:0000313" key="4">
    <source>
        <dbReference type="EMBL" id="THU33528.1"/>
    </source>
</evidence>
<reference evidence="4 5" key="1">
    <citation type="submission" date="2019-04" db="EMBL/GenBank/DDBJ databases">
        <title>Niastella caeni sp. nov., isolated from activated sludge.</title>
        <authorList>
            <person name="Sheng M."/>
        </authorList>
    </citation>
    <scope>NUCLEOTIDE SEQUENCE [LARGE SCALE GENOMIC DNA]</scope>
    <source>
        <strain evidence="4 5">HX-2-15</strain>
    </source>
</reference>
<dbReference type="GO" id="GO:0009103">
    <property type="term" value="P:lipopolysaccharide biosynthetic process"/>
    <property type="evidence" value="ECO:0007669"/>
    <property type="project" value="TreeGrafter"/>
</dbReference>
<dbReference type="Gene3D" id="3.40.50.2000">
    <property type="entry name" value="Glycogen Phosphorylase B"/>
    <property type="match status" value="4"/>
</dbReference>
<keyword evidence="1 4" id="KW-0808">Transferase</keyword>
<sequence>MRICIITKYLPPASTEGIPRNRWDYARQFRALGHEVHIITCGRDACEKIIDDIYIHQISGWEKKASDAFYQLQTPGNLHFQLAYSYLVYKRIRQLNELYPIHIIESPLWDIEGYITRLKLPEIPFIVRLETTSMLLKEVLSGKTPKKDVLNEIETHFLEIADGYVFDSWSILKETERLYKVRFEKKPYAVIHHGIDLKGIKSPEVPVPVANGNCRILSVGRLEKRKGSDILVKEIMPLLLENVKGIEIHLVGKDSGEWDGFKEETGFTYHEYIHKHFKQYLNKQIFLYGYVSDEKLDTLYEKADIVFALSKYESFGLLYLEAMRKGKPLIVFETGAVPEIFDDGKDAIVIPLTEPHKVIDSVQRLKDNPALCHQIGQNGLQKLINRFSAERMAAECAVFFEKIVFKNTSRVFQIMNCLTDRDGVSNTTVDYDKLLKEEGVATQILGTYPSPAVQQLVKPIESVQFTESDAIIYHYWNYCEKGDYFNKLTFPKKAFFFHNITTPDFFSVDDEAYHTTFRGFKQLSTLDNFDVYIGHTAYSLEILRQSLARPIATHIIPPHIDKDLILNRPFNKELAKSIRAQYPFHIIFVGSIAPHKKQTDLVKFFKYYSEQINADSHLSIIGGGAPSYVNELVALIKELSIGKKVTVTGKVSNDDLYAYYRSADIYLSMCEHEGFGVPLAEAMVFDLPVVAFNCTAVPDTVGQNGCLFRTKDVMLVTEIVEKIRKDEPWRKEVLSRQCKHLEHFSKQSIAKAFADLHVLLDEKHFERITFLKKDTDLLLEEYIFYNDSRLKSLEPVQLKDDQLMLVNHLSGITVEEVFSSFEINFLSHDWSGKVKVQIDDHQPVVFDLFSSDRKLKNITIDEELETGLHTIKIWQTGERNSFAKGNEVFLHSIKLKKPFNVPDKTAFEALKQVVQPDSEATLTDDDDMLEIAGEETTSGEPKILRRIEEADVLNDLFVYTPEWSVKDEHFKFSDGTQGGSIEFEKEFTSLAFKFVAHAWSGMVEVTVDNRYRETIDLYNTEHEEKVFRLKKVFKQQSHHVTIKALSRRNSFSRGSEVFFKGALFEQHLPVQVSEEELAANYKVSVIINTLDRDEHLEKLLKALEAQTYSWFEIVVVNGPSKDRTEEILAGYQGRIKVGSCPEANLSQSRNIGIEMAAGNYVAFIDDDALPCDEHWIENFIYFIIWNRSLKIGAVGGPVKHKNTEHYEFKNGATSDYGFQIFREEELKSHTLDGKRWVQGVPGGNNIVLKSALYEIGGFDERFIYYLDETDMCIRLAREGYVIINNPINHIKHFKAPGTRRKSPYDIRWDIIARSDMYYALKTGYDVLPVRVVKAIRYFKKKHFFKEVVKAYKDNVISKDEYIKYRQLLKKGFYEGLKWGLFNKKQSGPIIDKSGKFHNFKKG</sequence>
<dbReference type="PANTHER" id="PTHR46401">
    <property type="entry name" value="GLYCOSYLTRANSFERASE WBBK-RELATED"/>
    <property type="match status" value="1"/>
</dbReference>
<evidence type="ECO:0000259" key="3">
    <source>
        <dbReference type="Pfam" id="PF00535"/>
    </source>
</evidence>
<protein>
    <submittedName>
        <fullName evidence="4">Glycosyltransferase</fullName>
    </submittedName>
</protein>
<dbReference type="InterPro" id="IPR001173">
    <property type="entry name" value="Glyco_trans_2-like"/>
</dbReference>
<accession>A0A4S8HEM9</accession>
<dbReference type="PANTHER" id="PTHR46401:SF2">
    <property type="entry name" value="GLYCOSYLTRANSFERASE WBBK-RELATED"/>
    <property type="match status" value="1"/>
</dbReference>
<feature type="domain" description="Glycosyltransferase 2-like" evidence="3">
    <location>
        <begin position="1084"/>
        <end position="1189"/>
    </location>
</feature>
<dbReference type="Pfam" id="PF00535">
    <property type="entry name" value="Glycos_transf_2"/>
    <property type="match status" value="1"/>
</dbReference>
<dbReference type="Pfam" id="PF00534">
    <property type="entry name" value="Glycos_transf_1"/>
    <property type="match status" value="2"/>
</dbReference>
<dbReference type="Proteomes" id="UP000306918">
    <property type="component" value="Unassembled WGS sequence"/>
</dbReference>
<gene>
    <name evidence="4" type="ORF">FAM09_25610</name>
</gene>
<dbReference type="Gene3D" id="3.90.550.10">
    <property type="entry name" value="Spore Coat Polysaccharide Biosynthesis Protein SpsA, Chain A"/>
    <property type="match status" value="1"/>
</dbReference>
<dbReference type="InterPro" id="IPR029044">
    <property type="entry name" value="Nucleotide-diphossugar_trans"/>
</dbReference>
<name>A0A4S8HEM9_9BACT</name>
<dbReference type="CDD" id="cd00761">
    <property type="entry name" value="Glyco_tranf_GTA_type"/>
    <property type="match status" value="1"/>
</dbReference>
<comment type="caution">
    <text evidence="4">The sequence shown here is derived from an EMBL/GenBank/DDBJ whole genome shotgun (WGS) entry which is preliminary data.</text>
</comment>
<feature type="domain" description="Glycosyl transferase family 1" evidence="2">
    <location>
        <begin position="581"/>
        <end position="731"/>
    </location>
</feature>
<dbReference type="RefSeq" id="WP_136580016.1">
    <property type="nucleotide sequence ID" value="NZ_STFF01000009.1"/>
</dbReference>
<dbReference type="EMBL" id="STFF01000009">
    <property type="protein sequence ID" value="THU33528.1"/>
    <property type="molecule type" value="Genomic_DNA"/>
</dbReference>
<evidence type="ECO:0000256" key="1">
    <source>
        <dbReference type="ARBA" id="ARBA00022679"/>
    </source>
</evidence>
<dbReference type="SUPFAM" id="SSF53756">
    <property type="entry name" value="UDP-Glycosyltransferase/glycogen phosphorylase"/>
    <property type="match status" value="2"/>
</dbReference>
<dbReference type="SUPFAM" id="SSF53448">
    <property type="entry name" value="Nucleotide-diphospho-sugar transferases"/>
    <property type="match status" value="1"/>
</dbReference>
<dbReference type="InterPro" id="IPR001296">
    <property type="entry name" value="Glyco_trans_1"/>
</dbReference>
<keyword evidence="5" id="KW-1185">Reference proteome</keyword>
<dbReference type="CDD" id="cd03801">
    <property type="entry name" value="GT4_PimA-like"/>
    <property type="match status" value="2"/>
</dbReference>